<dbReference type="GO" id="GO:0003676">
    <property type="term" value="F:nucleic acid binding"/>
    <property type="evidence" value="ECO:0007669"/>
    <property type="project" value="InterPro"/>
</dbReference>
<name>A0AAD4H1K3_9FUNG</name>
<keyword evidence="2" id="KW-1185">Reference proteome</keyword>
<gene>
    <name evidence="1" type="ORF">BGZ95_007687</name>
</gene>
<comment type="caution">
    <text evidence="1">The sequence shown here is derived from an EMBL/GenBank/DDBJ whole genome shotgun (WGS) entry which is preliminary data.</text>
</comment>
<protein>
    <recommendedName>
        <fullName evidence="3">RRM domain-containing protein</fullName>
    </recommendedName>
</protein>
<accession>A0AAD4H1K3</accession>
<evidence type="ECO:0000313" key="1">
    <source>
        <dbReference type="EMBL" id="KAG0249114.1"/>
    </source>
</evidence>
<sequence>MPTNYGPKPYHPDPLEERNMDGVEAASPEYSTQEFNNAVAIHQARTNPEFIKVSRTKDIYQLKFPVSCFDKGTPLTVMSTWAIKTLQKITTIKPKSFSIVTLPTAANTMNVYTSHESNAACKHGSKDEKDHVTHFETYTTEAQALQQGRILKIMSLSYSTTADQVRAALSTYDAIESVRTAFNTKATMVTATVFFESAQSIAALKTRNTTYLQVREDIAVVTWLGNDPVLYDNSLTMKLAHLPIGITPVEIAHSFCYPEPDNDKTTPIPFHAIVVPRNIHTNRRQPEALIQFSSLNQQKAAISAP</sequence>
<evidence type="ECO:0000313" key="2">
    <source>
        <dbReference type="Proteomes" id="UP001194580"/>
    </source>
</evidence>
<dbReference type="Proteomes" id="UP001194580">
    <property type="component" value="Unassembled WGS sequence"/>
</dbReference>
<feature type="non-terminal residue" evidence="1">
    <location>
        <position position="305"/>
    </location>
</feature>
<organism evidence="1 2">
    <name type="scientific">Linnemannia exigua</name>
    <dbReference type="NCBI Taxonomy" id="604196"/>
    <lineage>
        <taxon>Eukaryota</taxon>
        <taxon>Fungi</taxon>
        <taxon>Fungi incertae sedis</taxon>
        <taxon>Mucoromycota</taxon>
        <taxon>Mortierellomycotina</taxon>
        <taxon>Mortierellomycetes</taxon>
        <taxon>Mortierellales</taxon>
        <taxon>Mortierellaceae</taxon>
        <taxon>Linnemannia</taxon>
    </lineage>
</organism>
<evidence type="ECO:0008006" key="3">
    <source>
        <dbReference type="Google" id="ProtNLM"/>
    </source>
</evidence>
<reference evidence="1" key="1">
    <citation type="journal article" date="2020" name="Fungal Divers.">
        <title>Resolving the Mortierellaceae phylogeny through synthesis of multi-gene phylogenetics and phylogenomics.</title>
        <authorList>
            <person name="Vandepol N."/>
            <person name="Liber J."/>
            <person name="Desiro A."/>
            <person name="Na H."/>
            <person name="Kennedy M."/>
            <person name="Barry K."/>
            <person name="Grigoriev I.V."/>
            <person name="Miller A.N."/>
            <person name="O'Donnell K."/>
            <person name="Stajich J.E."/>
            <person name="Bonito G."/>
        </authorList>
    </citation>
    <scope>NUCLEOTIDE SEQUENCE</scope>
    <source>
        <strain evidence="1">NRRL 28262</strain>
    </source>
</reference>
<proteinExistence type="predicted"/>
<dbReference type="EMBL" id="JAAAIL010003821">
    <property type="protein sequence ID" value="KAG0249114.1"/>
    <property type="molecule type" value="Genomic_DNA"/>
</dbReference>
<dbReference type="AlphaFoldDB" id="A0AAD4H1K3"/>
<dbReference type="InterPro" id="IPR035979">
    <property type="entry name" value="RBD_domain_sf"/>
</dbReference>
<dbReference type="SUPFAM" id="SSF54928">
    <property type="entry name" value="RNA-binding domain, RBD"/>
    <property type="match status" value="1"/>
</dbReference>